<proteinExistence type="predicted"/>
<keyword evidence="4" id="KW-1185">Reference proteome</keyword>
<accession>K0S1N3</accession>
<dbReference type="InterPro" id="IPR013121">
    <property type="entry name" value="Fe_red_NAD-bd_6"/>
</dbReference>
<protein>
    <recommendedName>
        <fullName evidence="2">Ferric reductase NAD binding domain-containing protein</fullName>
    </recommendedName>
</protein>
<name>K0S1N3_THAOC</name>
<dbReference type="EMBL" id="AGNL01021832">
    <property type="protein sequence ID" value="EJK60003.1"/>
    <property type="molecule type" value="Genomic_DNA"/>
</dbReference>
<dbReference type="InterPro" id="IPR039261">
    <property type="entry name" value="FNR_nucleotide-bd"/>
</dbReference>
<sequence length="313" mass="35614">MYIMDKYVFSYFFRRNKNPEIKRVRLGKDFMVIFWKSPFGLTETIGPDYSLLMDKSSILEEKHIFTCFENRSGTSLSSDEEANEGNEGEDFDWTVGMVVRVFRRPRVPRLGIRDAHSHTQRMYEEEPKMLITGPRQGEVSEMVRLALYSLNPAPLVLFGAGSAVNFIIDTLQWCCSNKVCRPRVSLVYTTRDYDLFQWAMASISSLAPKCESNGTFVDIKMAYTGSLDDPDAYCTLDDTELDDTQRTVRSILSKTKSVKTQPKRFDLYGEIYPESTVFCQGSAGLKDAVRKVCEEVDAVVYLGRGGAREDIVS</sequence>
<dbReference type="AlphaFoldDB" id="K0S1N3"/>
<evidence type="ECO:0000313" key="3">
    <source>
        <dbReference type="EMBL" id="EJK60003.1"/>
    </source>
</evidence>
<dbReference type="GO" id="GO:0016491">
    <property type="term" value="F:oxidoreductase activity"/>
    <property type="evidence" value="ECO:0007669"/>
    <property type="project" value="UniProtKB-KW"/>
</dbReference>
<evidence type="ECO:0000256" key="1">
    <source>
        <dbReference type="ARBA" id="ARBA00023002"/>
    </source>
</evidence>
<evidence type="ECO:0000259" key="2">
    <source>
        <dbReference type="Pfam" id="PF08030"/>
    </source>
</evidence>
<keyword evidence="1" id="KW-0560">Oxidoreductase</keyword>
<dbReference type="Pfam" id="PF08030">
    <property type="entry name" value="NAD_binding_6"/>
    <property type="match status" value="1"/>
</dbReference>
<dbReference type="OMA" id="QWAMASI"/>
<gene>
    <name evidence="3" type="ORF">THAOC_19718</name>
</gene>
<reference evidence="3 4" key="1">
    <citation type="journal article" date="2012" name="Genome Biol.">
        <title>Genome and low-iron response of an oceanic diatom adapted to chronic iron limitation.</title>
        <authorList>
            <person name="Lommer M."/>
            <person name="Specht M."/>
            <person name="Roy A.S."/>
            <person name="Kraemer L."/>
            <person name="Andreson R."/>
            <person name="Gutowska M.A."/>
            <person name="Wolf J."/>
            <person name="Bergner S.V."/>
            <person name="Schilhabel M.B."/>
            <person name="Klostermeier U.C."/>
            <person name="Beiko R.G."/>
            <person name="Rosenstiel P."/>
            <person name="Hippler M."/>
            <person name="Laroche J."/>
        </authorList>
    </citation>
    <scope>NUCLEOTIDE SEQUENCE [LARGE SCALE GENOMIC DNA]</scope>
    <source>
        <strain evidence="3 4">CCMP1005</strain>
    </source>
</reference>
<evidence type="ECO:0000313" key="4">
    <source>
        <dbReference type="Proteomes" id="UP000266841"/>
    </source>
</evidence>
<comment type="caution">
    <text evidence="3">The sequence shown here is derived from an EMBL/GenBank/DDBJ whole genome shotgun (WGS) entry which is preliminary data.</text>
</comment>
<dbReference type="Gene3D" id="3.40.50.80">
    <property type="entry name" value="Nucleotide-binding domain of ferredoxin-NADP reductase (FNR) module"/>
    <property type="match status" value="1"/>
</dbReference>
<feature type="domain" description="Ferric reductase NAD binding" evidence="2">
    <location>
        <begin position="155"/>
        <end position="293"/>
    </location>
</feature>
<organism evidence="3 4">
    <name type="scientific">Thalassiosira oceanica</name>
    <name type="common">Marine diatom</name>
    <dbReference type="NCBI Taxonomy" id="159749"/>
    <lineage>
        <taxon>Eukaryota</taxon>
        <taxon>Sar</taxon>
        <taxon>Stramenopiles</taxon>
        <taxon>Ochrophyta</taxon>
        <taxon>Bacillariophyta</taxon>
        <taxon>Coscinodiscophyceae</taxon>
        <taxon>Thalassiosirophycidae</taxon>
        <taxon>Thalassiosirales</taxon>
        <taxon>Thalassiosiraceae</taxon>
        <taxon>Thalassiosira</taxon>
    </lineage>
</organism>
<dbReference type="Proteomes" id="UP000266841">
    <property type="component" value="Unassembled WGS sequence"/>
</dbReference>